<gene>
    <name evidence="1" type="ORF">GPM918_LOCUS45616</name>
    <name evidence="2" type="ORF">SRO942_LOCUS48288</name>
</gene>
<evidence type="ECO:0000313" key="2">
    <source>
        <dbReference type="EMBL" id="CAF4585174.1"/>
    </source>
</evidence>
<dbReference type="OrthoDB" id="10520196at2759"/>
<proteinExistence type="predicted"/>
<dbReference type="Proteomes" id="UP000681722">
    <property type="component" value="Unassembled WGS sequence"/>
</dbReference>
<comment type="caution">
    <text evidence="1">The sequence shown here is derived from an EMBL/GenBank/DDBJ whole genome shotgun (WGS) entry which is preliminary data.</text>
</comment>
<protein>
    <submittedName>
        <fullName evidence="1">Uncharacterized protein</fullName>
    </submittedName>
</protein>
<dbReference type="Proteomes" id="UP000663829">
    <property type="component" value="Unassembled WGS sequence"/>
</dbReference>
<feature type="non-terminal residue" evidence="1">
    <location>
        <position position="126"/>
    </location>
</feature>
<dbReference type="EMBL" id="CAJNOQ010052300">
    <property type="protein sequence ID" value="CAF1652968.1"/>
    <property type="molecule type" value="Genomic_DNA"/>
</dbReference>
<dbReference type="AlphaFoldDB" id="A0A816EWV4"/>
<sequence length="126" mass="13726">MATITIDGSVSFISGSTTEGAAYARHLVQQSMQDFDFMLVEGTITSQECLLKLNIGGFVQIQYDDGTNVKQLTKIPFPTKRNRNGVLCINGFKMKEKYCGAYSISFFPTSTLTATGQTTVNSASTE</sequence>
<accession>A0A816EWV4</accession>
<evidence type="ECO:0000313" key="3">
    <source>
        <dbReference type="Proteomes" id="UP000663829"/>
    </source>
</evidence>
<name>A0A816EWV4_9BILA</name>
<dbReference type="EMBL" id="CAJOBC010123566">
    <property type="protein sequence ID" value="CAF4585174.1"/>
    <property type="molecule type" value="Genomic_DNA"/>
</dbReference>
<organism evidence="1 3">
    <name type="scientific">Didymodactylos carnosus</name>
    <dbReference type="NCBI Taxonomy" id="1234261"/>
    <lineage>
        <taxon>Eukaryota</taxon>
        <taxon>Metazoa</taxon>
        <taxon>Spiralia</taxon>
        <taxon>Gnathifera</taxon>
        <taxon>Rotifera</taxon>
        <taxon>Eurotatoria</taxon>
        <taxon>Bdelloidea</taxon>
        <taxon>Philodinida</taxon>
        <taxon>Philodinidae</taxon>
        <taxon>Didymodactylos</taxon>
    </lineage>
</organism>
<reference evidence="1" key="1">
    <citation type="submission" date="2021-02" db="EMBL/GenBank/DDBJ databases">
        <authorList>
            <person name="Nowell W R."/>
        </authorList>
    </citation>
    <scope>NUCLEOTIDE SEQUENCE</scope>
</reference>
<keyword evidence="3" id="KW-1185">Reference proteome</keyword>
<evidence type="ECO:0000313" key="1">
    <source>
        <dbReference type="EMBL" id="CAF1652968.1"/>
    </source>
</evidence>